<proteinExistence type="predicted"/>
<feature type="domain" description="OmpR/PhoB-type" evidence="3">
    <location>
        <begin position="133"/>
        <end position="226"/>
    </location>
</feature>
<accession>A0A4R0XMI5</accession>
<organism evidence="4 5">
    <name type="scientific">Mycoplasma marinum</name>
    <dbReference type="NCBI Taxonomy" id="1937190"/>
    <lineage>
        <taxon>Bacteria</taxon>
        <taxon>Bacillati</taxon>
        <taxon>Mycoplasmatota</taxon>
        <taxon>Mollicutes</taxon>
        <taxon>Mycoplasmataceae</taxon>
        <taxon>Mycoplasma</taxon>
    </lineage>
</organism>
<keyword evidence="1 2" id="KW-0238">DNA-binding</keyword>
<gene>
    <name evidence="4" type="ORF">C4B24_01180</name>
</gene>
<name>A0A4R0XMI5_9MOLU</name>
<keyword evidence="5" id="KW-1185">Reference proteome</keyword>
<dbReference type="Proteomes" id="UP000294192">
    <property type="component" value="Unassembled WGS sequence"/>
</dbReference>
<reference evidence="4 5" key="1">
    <citation type="submission" date="2018-02" db="EMBL/GenBank/DDBJ databases">
        <title>Mycoplasma marinum and Mycoplasma todarodis sp. nov., moderately halophilic and psychrotolerant mycoplasmas isolated from cephalopods.</title>
        <authorList>
            <person name="Viver T."/>
        </authorList>
    </citation>
    <scope>NUCLEOTIDE SEQUENCE [LARGE SCALE GENOMIC DNA]</scope>
    <source>
        <strain evidence="4 5">PE</strain>
    </source>
</reference>
<dbReference type="InterPro" id="IPR036388">
    <property type="entry name" value="WH-like_DNA-bd_sf"/>
</dbReference>
<dbReference type="GO" id="GO:0003677">
    <property type="term" value="F:DNA binding"/>
    <property type="evidence" value="ECO:0007669"/>
    <property type="project" value="UniProtKB-UniRule"/>
</dbReference>
<dbReference type="SMART" id="SM00862">
    <property type="entry name" value="Trans_reg_C"/>
    <property type="match status" value="1"/>
</dbReference>
<evidence type="ECO:0000313" key="5">
    <source>
        <dbReference type="Proteomes" id="UP000294192"/>
    </source>
</evidence>
<evidence type="ECO:0000256" key="1">
    <source>
        <dbReference type="ARBA" id="ARBA00023125"/>
    </source>
</evidence>
<feature type="DNA-binding region" description="OmpR/PhoB-type" evidence="2">
    <location>
        <begin position="133"/>
        <end position="226"/>
    </location>
</feature>
<dbReference type="PROSITE" id="PS51755">
    <property type="entry name" value="OMPR_PHOB"/>
    <property type="match status" value="1"/>
</dbReference>
<dbReference type="RefSeq" id="WP_131598539.1">
    <property type="nucleotide sequence ID" value="NZ_CBDBYK010000001.1"/>
</dbReference>
<dbReference type="Gene3D" id="1.10.10.10">
    <property type="entry name" value="Winged helix-like DNA-binding domain superfamily/Winged helix DNA-binding domain"/>
    <property type="match status" value="1"/>
</dbReference>
<dbReference type="EMBL" id="PSZO01000003">
    <property type="protein sequence ID" value="TCG11747.1"/>
    <property type="molecule type" value="Genomic_DNA"/>
</dbReference>
<dbReference type="AlphaFoldDB" id="A0A4R0XMI5"/>
<dbReference type="Pfam" id="PF00486">
    <property type="entry name" value="Trans_reg_C"/>
    <property type="match status" value="1"/>
</dbReference>
<dbReference type="InterPro" id="IPR001867">
    <property type="entry name" value="OmpR/PhoB-type_DNA-bd"/>
</dbReference>
<sequence length="226" mass="26864">MTDKKIKIQIYQIRESHKRIRGEIFTELKKNYRIELHKITIEEIDEIINKKVHLLIFDSIDPKIIDSKIIDAIQANNKHLYTMFVGEKITEEIATNLFINNIDYICEGSFKNEYILSLLKSILKRKSKKYFIESVIKYKNIKIDSICHEIFIGSKLVETSKKEFKLIRFLVENNEDFLTKAEIFKSIWGYDEDVSRTLDQYLHRIKKKIGNEVLIVKDKSSRIKML</sequence>
<dbReference type="InterPro" id="IPR016032">
    <property type="entry name" value="Sig_transdc_resp-reg_C-effctor"/>
</dbReference>
<comment type="caution">
    <text evidence="4">The sequence shown here is derived from an EMBL/GenBank/DDBJ whole genome shotgun (WGS) entry which is preliminary data.</text>
</comment>
<dbReference type="GO" id="GO:0000160">
    <property type="term" value="P:phosphorelay signal transduction system"/>
    <property type="evidence" value="ECO:0007669"/>
    <property type="project" value="InterPro"/>
</dbReference>
<evidence type="ECO:0000259" key="3">
    <source>
        <dbReference type="PROSITE" id="PS51755"/>
    </source>
</evidence>
<dbReference type="SUPFAM" id="SSF46894">
    <property type="entry name" value="C-terminal effector domain of the bipartite response regulators"/>
    <property type="match status" value="1"/>
</dbReference>
<dbReference type="OrthoDB" id="9790442at2"/>
<evidence type="ECO:0000313" key="4">
    <source>
        <dbReference type="EMBL" id="TCG11747.1"/>
    </source>
</evidence>
<protein>
    <recommendedName>
        <fullName evidence="3">OmpR/PhoB-type domain-containing protein</fullName>
    </recommendedName>
</protein>
<dbReference type="CDD" id="cd00383">
    <property type="entry name" value="trans_reg_C"/>
    <property type="match status" value="1"/>
</dbReference>
<evidence type="ECO:0000256" key="2">
    <source>
        <dbReference type="PROSITE-ProRule" id="PRU01091"/>
    </source>
</evidence>
<dbReference type="GO" id="GO:0006355">
    <property type="term" value="P:regulation of DNA-templated transcription"/>
    <property type="evidence" value="ECO:0007669"/>
    <property type="project" value="InterPro"/>
</dbReference>